<organism evidence="1 2">
    <name type="scientific">Sphaerospermopsis torques-reginae ITEP-024</name>
    <dbReference type="NCBI Taxonomy" id="984208"/>
    <lineage>
        <taxon>Bacteria</taxon>
        <taxon>Bacillati</taxon>
        <taxon>Cyanobacteriota</taxon>
        <taxon>Cyanophyceae</taxon>
        <taxon>Nostocales</taxon>
        <taxon>Aphanizomenonaceae</taxon>
        <taxon>Sphaerospermopsis</taxon>
        <taxon>Sphaerospermopsis torques-reginae</taxon>
    </lineage>
</organism>
<protein>
    <submittedName>
        <fullName evidence="1">Transposase</fullName>
    </submittedName>
</protein>
<reference evidence="1 2" key="1">
    <citation type="journal article" date="2022" name="J. Am. Chem. Soc.">
        <title>Biosynthesis of Guanitoxin Enables Global Environmental Detection in Freshwater Cyanobacteria.</title>
        <authorList>
            <person name="Lima S.T."/>
            <person name="Fallon T.R."/>
            <person name="Cordoza J.L."/>
            <person name="Chekan J.R."/>
            <person name="Delbaje E."/>
            <person name="Hopiavuori A.R."/>
            <person name="Alvarenga D.O."/>
            <person name="Wood S.M."/>
            <person name="Luhavaya H."/>
            <person name="Baumgartner J.T."/>
            <person name="Dorr F.A."/>
            <person name="Etchegaray A."/>
            <person name="Pinto E."/>
            <person name="McKinnie S.M.K."/>
            <person name="Fiore M.F."/>
            <person name="Moore B.S."/>
        </authorList>
    </citation>
    <scope>NUCLEOTIDE SEQUENCE [LARGE SCALE GENOMIC DNA]</scope>
    <source>
        <strain evidence="1 2">ITEP-024</strain>
    </source>
</reference>
<dbReference type="Proteomes" id="UP000826540">
    <property type="component" value="Chromosome"/>
</dbReference>
<evidence type="ECO:0000313" key="2">
    <source>
        <dbReference type="Proteomes" id="UP000826540"/>
    </source>
</evidence>
<evidence type="ECO:0000313" key="1">
    <source>
        <dbReference type="EMBL" id="QYX31223.1"/>
    </source>
</evidence>
<dbReference type="EMBL" id="CP080598">
    <property type="protein sequence ID" value="QYX31223.1"/>
    <property type="molecule type" value="Genomic_DNA"/>
</dbReference>
<gene>
    <name evidence="1" type="ORF">K2F26_20710</name>
</gene>
<keyword evidence="2" id="KW-1185">Reference proteome</keyword>
<sequence>MTQVSTDCTPKQFKFEREKTRPVVVNFQGGKVTSDAGLSLIAEIDR</sequence>
<name>A0ABX8WXN7_9CYAN</name>
<proteinExistence type="predicted"/>
<accession>A0ABX8WXN7</accession>